<dbReference type="InterPro" id="IPR036388">
    <property type="entry name" value="WH-like_DNA-bd_sf"/>
</dbReference>
<dbReference type="Gene3D" id="1.10.10.10">
    <property type="entry name" value="Winged helix-like DNA-binding domain superfamily/Winged helix DNA-binding domain"/>
    <property type="match status" value="1"/>
</dbReference>
<name>A0A0N9UV26_SPHMC</name>
<dbReference type="AlphaFoldDB" id="A0A0N9UV26"/>
<dbReference type="Proteomes" id="UP000058074">
    <property type="component" value="Chromosome"/>
</dbReference>
<accession>A0A0N9UV26</accession>
<protein>
    <recommendedName>
        <fullName evidence="4">HTH marR-type domain-containing protein</fullName>
    </recommendedName>
</protein>
<reference evidence="2 3" key="1">
    <citation type="journal article" date="2015" name="Genome Announc.">
        <title>Complete Genome Sequence of Polypropylene Glycol- and Polyethylene Glycol-Degrading Sphingopyxis macrogoltabida Strain EY-1.</title>
        <authorList>
            <person name="Ohtsubo Y."/>
            <person name="Nagata Y."/>
            <person name="Numata M."/>
            <person name="Tsuchikane K."/>
            <person name="Hosoyama A."/>
            <person name="Yamazoe A."/>
            <person name="Tsuda M."/>
            <person name="Fujita N."/>
            <person name="Kawai F."/>
        </authorList>
    </citation>
    <scope>NUCLEOTIDE SEQUENCE [LARGE SCALE GENOMIC DNA]</scope>
    <source>
        <strain evidence="2 3">EY-1</strain>
    </source>
</reference>
<dbReference type="InterPro" id="IPR036390">
    <property type="entry name" value="WH_DNA-bd_sf"/>
</dbReference>
<dbReference type="RefSeq" id="WP_234715719.1">
    <property type="nucleotide sequence ID" value="NZ_CP012700.1"/>
</dbReference>
<sequence>MMDFEARGGLDMADFPPGGFRAGEESVPPEMPGYSMPLGTQSPLLVVGQVDFAPDALPLVDVRLATALPALRAAGHIRQNAAPDIVWLAAADAIETEMLADICAAAGERGCHLVCETSLAALDRIVAAVPASLQTQFLVDADATDRLVALAAARRTRCQNIHDVARDAAMERIDRLQEEVARISRLLGDLAGQRGGLPGTPGGFAPRPEEFADYPGQVRSAPRDFAAVPRSFVPEERALERQRAKAVRRVLRQRRMREQYFPADLFADPAWDMLLDLYAARLERQPVSVSSLCIAAAVPATTALRWIKTMTDAGLFLREADPHDGRRIFIGLAEGAFDSLARYFEALEE</sequence>
<dbReference type="EMBL" id="CP012700">
    <property type="protein sequence ID" value="ALH79326.1"/>
    <property type="molecule type" value="Genomic_DNA"/>
</dbReference>
<evidence type="ECO:0008006" key="4">
    <source>
        <dbReference type="Google" id="ProtNLM"/>
    </source>
</evidence>
<feature type="coiled-coil region" evidence="1">
    <location>
        <begin position="166"/>
        <end position="193"/>
    </location>
</feature>
<dbReference type="KEGG" id="smag:AN936_02745"/>
<evidence type="ECO:0000313" key="2">
    <source>
        <dbReference type="EMBL" id="ALH79326.1"/>
    </source>
</evidence>
<evidence type="ECO:0000256" key="1">
    <source>
        <dbReference type="SAM" id="Coils"/>
    </source>
</evidence>
<dbReference type="PATRIC" id="fig|33050.5.peg.574"/>
<dbReference type="SUPFAM" id="SSF46785">
    <property type="entry name" value="Winged helix' DNA-binding domain"/>
    <property type="match status" value="1"/>
</dbReference>
<proteinExistence type="predicted"/>
<keyword evidence="1" id="KW-0175">Coiled coil</keyword>
<organism evidence="2 3">
    <name type="scientific">Sphingopyxis macrogoltabida</name>
    <name type="common">Sphingomonas macrogoltabidus</name>
    <dbReference type="NCBI Taxonomy" id="33050"/>
    <lineage>
        <taxon>Bacteria</taxon>
        <taxon>Pseudomonadati</taxon>
        <taxon>Pseudomonadota</taxon>
        <taxon>Alphaproteobacteria</taxon>
        <taxon>Sphingomonadales</taxon>
        <taxon>Sphingomonadaceae</taxon>
        <taxon>Sphingopyxis</taxon>
    </lineage>
</organism>
<gene>
    <name evidence="2" type="ORF">AN936_02745</name>
</gene>
<evidence type="ECO:0000313" key="3">
    <source>
        <dbReference type="Proteomes" id="UP000058074"/>
    </source>
</evidence>